<protein>
    <submittedName>
        <fullName evidence="1">Uncharacterized protein</fullName>
    </submittedName>
</protein>
<feature type="non-terminal residue" evidence="1">
    <location>
        <position position="1"/>
    </location>
</feature>
<dbReference type="EMBL" id="HACA01006057">
    <property type="protein sequence ID" value="CDW23418.1"/>
    <property type="molecule type" value="Transcribed_RNA"/>
</dbReference>
<accession>A0A0K2TBP0</accession>
<proteinExistence type="predicted"/>
<dbReference type="AlphaFoldDB" id="A0A0K2TBP0"/>
<sequence>TISSNFPSFNFCFVAMIAVFKSYPSNSFINEYLSTVFIFVNGHSLPRERG</sequence>
<reference evidence="1" key="1">
    <citation type="submission" date="2014-05" db="EMBL/GenBank/DDBJ databases">
        <authorList>
            <person name="Chronopoulou M."/>
        </authorList>
    </citation>
    <scope>NUCLEOTIDE SEQUENCE</scope>
    <source>
        <tissue evidence="1">Whole organism</tissue>
    </source>
</reference>
<name>A0A0K2TBP0_LEPSM</name>
<organism evidence="1">
    <name type="scientific">Lepeophtheirus salmonis</name>
    <name type="common">Salmon louse</name>
    <name type="synonym">Caligus salmonis</name>
    <dbReference type="NCBI Taxonomy" id="72036"/>
    <lineage>
        <taxon>Eukaryota</taxon>
        <taxon>Metazoa</taxon>
        <taxon>Ecdysozoa</taxon>
        <taxon>Arthropoda</taxon>
        <taxon>Crustacea</taxon>
        <taxon>Multicrustacea</taxon>
        <taxon>Hexanauplia</taxon>
        <taxon>Copepoda</taxon>
        <taxon>Siphonostomatoida</taxon>
        <taxon>Caligidae</taxon>
        <taxon>Lepeophtheirus</taxon>
    </lineage>
</organism>
<evidence type="ECO:0000313" key="1">
    <source>
        <dbReference type="EMBL" id="CDW23418.1"/>
    </source>
</evidence>